<evidence type="ECO:0000256" key="17">
    <source>
        <dbReference type="ARBA" id="ARBA00024631"/>
    </source>
</evidence>
<comment type="catalytic activity">
    <reaction evidence="15">
        <text>a 1,2-diacyl-sn-glycero-3-phosphoethanolamine(in) = a 1,2-diacyl-sn-glycero-3-phosphoethanolamine(out)</text>
        <dbReference type="Rhea" id="RHEA:38895"/>
        <dbReference type="ChEBI" id="CHEBI:64612"/>
    </reaction>
</comment>
<keyword evidence="8 18" id="KW-0812">Transmembrane</keyword>
<evidence type="ECO:0000256" key="15">
    <source>
        <dbReference type="ARBA" id="ARBA00024615"/>
    </source>
</evidence>
<evidence type="ECO:0000256" key="11">
    <source>
        <dbReference type="ARBA" id="ARBA00023034"/>
    </source>
</evidence>
<evidence type="ECO:0000256" key="10">
    <source>
        <dbReference type="ARBA" id="ARBA00023006"/>
    </source>
</evidence>
<evidence type="ECO:0000313" key="21">
    <source>
        <dbReference type="Proteomes" id="UP001648503"/>
    </source>
</evidence>
<evidence type="ECO:0000313" key="20">
    <source>
        <dbReference type="EMBL" id="KAH6600697.1"/>
    </source>
</evidence>
<feature type="transmembrane region" description="Helical" evidence="18">
    <location>
        <begin position="826"/>
        <end position="847"/>
    </location>
</feature>
<comment type="function">
    <text evidence="18">Phospholipid scramblase involved in autophagy. Cycles between the preautophagosomal structure/phagophore assembly site (PAS) and the cytoplasmic vesicle pool and supplies membrane for the growing autophagosome. Lipid scramblase activity plays a key role in preautophagosomal structure/phagophore assembly by distributing the phospholipids that arrive through ATG2 from the cytoplasmic to the luminal leaflet of the bilayer, thereby driving autophagosomal membrane expansion.</text>
</comment>
<comment type="caution">
    <text evidence="20">The sequence shown here is derived from an EMBL/GenBank/DDBJ whole genome shotgun (WGS) entry which is preliminary data.</text>
</comment>
<feature type="region of interest" description="Disordered" evidence="19">
    <location>
        <begin position="1"/>
        <end position="41"/>
    </location>
</feature>
<feature type="region of interest" description="Disordered" evidence="19">
    <location>
        <begin position="259"/>
        <end position="280"/>
    </location>
</feature>
<feature type="compositionally biased region" description="Polar residues" evidence="19">
    <location>
        <begin position="173"/>
        <end position="183"/>
    </location>
</feature>
<dbReference type="EMBL" id="JAFCIX010000028">
    <property type="protein sequence ID" value="KAH6600697.1"/>
    <property type="molecule type" value="Genomic_DNA"/>
</dbReference>
<feature type="region of interest" description="Disordered" evidence="19">
    <location>
        <begin position="170"/>
        <end position="196"/>
    </location>
</feature>
<dbReference type="PANTHER" id="PTHR13038">
    <property type="entry name" value="APG9 AUTOPHAGY 9"/>
    <property type="match status" value="1"/>
</dbReference>
<comment type="catalytic activity">
    <reaction evidence="17">
        <text>a 1,2-diacyl-sn-glycero-3-phosphocholine(in) = a 1,2-diacyl-sn-glycero-3-phosphocholine(out)</text>
        <dbReference type="Rhea" id="RHEA:38571"/>
        <dbReference type="ChEBI" id="CHEBI:57643"/>
    </reaction>
</comment>
<evidence type="ECO:0000256" key="16">
    <source>
        <dbReference type="ARBA" id="ARBA00024621"/>
    </source>
</evidence>
<accession>A0ABQ8FQB2</accession>
<sequence length="1033" mass="117192">MLHPDTPPDPQPGDEVEDKVNGGVELPTNSHEYRRHDPYHYSVHSSYQPPLMENSDDGSIGFESPNVAAAAVMLHGGGNAAPLGLTRAISAAGLPRTDLAGVDPIPISDSSPGQAYDDILSTPPFAFEKTAVQLPSAFQEYIHNEPADINDIEATNDENAVQKHHIRFEQRLSRQPSYATSNASFSLSPHQQSHSPQPFLPLHHLPSQQSHLPHNIAAFEAFSDYTQHLDGHFTPIQRHHELIQQQHLLQQDQHYAMDDSMPAMNNQDFNNDSDSEAEAPDSIQFEARPSDSSTVDMDHGLDHRLTTSALLGDHQGGSGRGKSGQMPLHHHQNQRAADFPPRPVFGLRPRDQPPPLPTNTNRDASRDSPGTTSRLNGDGPNGTANGHAYSAQRRSGWSPGITSWKDVRHLDPFLTRIYEYYCGKGYFCIALVSLTNIASAAFIISISTFLLSCVKYELIHEKKQLSDVVEPNCIKSMNWPSFMILSVFAVWLILQIGLLITDFPRLREMQLFFTNVLDIPDDKLQNTLWSDVVVRIIETRDQYGQTNPAAVLRRLNAHAIANRILRKDNYMIALFNKDILDLSAPFLGSRQIMSKLMEWNLSYCVFSYVFDEKGMFHKRFLKESNRKRLVEGLQRRFRNMAMLNLVLSPFLLIFLVVYSLFKFAEEYQRNPSGLSARQYSPFAWWKFREFNELPHLLKTRLYRSTESANTYIRQFPKQSVVILAKFVSFIFGSLGAILLALTLFEEELQQGFDISPGRSTFFYIGIFGSIMALSRSLVPPETEVYEPERWMREVAIETHYLPAEWRDRAHTDKVRGQFGEMYDYKIVLWLFELLSVVLAPMILYYSLPQCAPATIDFFREFTVHVDSLGYVCSFAVFDFKRHGNVKFGTQTGTRNEELVSKEGKMEMSFLNFKANNPSWDPGLEGSEYISRILAHRREHGMMRPSNLANTAMLLQGSMNHSLNPHQRGHDFMASTTFDSSGLHADGGIHRSDMMESYLRGESMVQKSQLDARQVGRELVGILDAIYEAHRRMI</sequence>
<evidence type="ECO:0000256" key="1">
    <source>
        <dbReference type="ARBA" id="ARBA00004439"/>
    </source>
</evidence>
<organism evidence="20 21">
    <name type="scientific">Batrachochytrium salamandrivorans</name>
    <dbReference type="NCBI Taxonomy" id="1357716"/>
    <lineage>
        <taxon>Eukaryota</taxon>
        <taxon>Fungi</taxon>
        <taxon>Fungi incertae sedis</taxon>
        <taxon>Chytridiomycota</taxon>
        <taxon>Chytridiomycota incertae sedis</taxon>
        <taxon>Chytridiomycetes</taxon>
        <taxon>Rhizophydiales</taxon>
        <taxon>Rhizophydiales incertae sedis</taxon>
        <taxon>Batrachochytrium</taxon>
    </lineage>
</organism>
<protein>
    <recommendedName>
        <fullName evidence="6 18">Autophagy-related protein 9</fullName>
    </recommendedName>
</protein>
<evidence type="ECO:0000256" key="7">
    <source>
        <dbReference type="ARBA" id="ARBA00022448"/>
    </source>
</evidence>
<keyword evidence="13 18" id="KW-0472">Membrane</keyword>
<comment type="subcellular location">
    <subcellularLocation>
        <location evidence="1">Cytoplasmic vesicle membrane</location>
        <topology evidence="1">Multi-pass membrane protein</topology>
    </subcellularLocation>
    <subcellularLocation>
        <location evidence="2">Endoplasmic reticulum membrane</location>
        <topology evidence="2">Multi-pass membrane protein</topology>
    </subcellularLocation>
    <subcellularLocation>
        <location evidence="4">Golgi apparatus membrane</location>
        <topology evidence="4">Multi-pass membrane protein</topology>
    </subcellularLocation>
    <subcellularLocation>
        <location evidence="3 18">Preautophagosomal structure membrane</location>
        <topology evidence="3 18">Multi-pass membrane protein</topology>
    </subcellularLocation>
</comment>
<evidence type="ECO:0000256" key="9">
    <source>
        <dbReference type="ARBA" id="ARBA00022989"/>
    </source>
</evidence>
<feature type="compositionally biased region" description="Low complexity" evidence="19">
    <location>
        <begin position="184"/>
        <end position="196"/>
    </location>
</feature>
<evidence type="ECO:0000256" key="2">
    <source>
        <dbReference type="ARBA" id="ARBA00004477"/>
    </source>
</evidence>
<feature type="transmembrane region" description="Helical" evidence="18">
    <location>
        <begin position="479"/>
        <end position="500"/>
    </location>
</feature>
<feature type="compositionally biased region" description="Polar residues" evidence="19">
    <location>
        <begin position="358"/>
        <end position="375"/>
    </location>
</feature>
<name>A0ABQ8FQB2_9FUNG</name>
<feature type="region of interest" description="Disordered" evidence="19">
    <location>
        <begin position="310"/>
        <end position="395"/>
    </location>
</feature>
<evidence type="ECO:0000256" key="13">
    <source>
        <dbReference type="ARBA" id="ARBA00023136"/>
    </source>
</evidence>
<evidence type="ECO:0000256" key="14">
    <source>
        <dbReference type="ARBA" id="ARBA00024479"/>
    </source>
</evidence>
<feature type="compositionally biased region" description="Pro residues" evidence="19">
    <location>
        <begin position="1"/>
        <end position="11"/>
    </location>
</feature>
<feature type="transmembrane region" description="Helical" evidence="18">
    <location>
        <begin position="720"/>
        <end position="741"/>
    </location>
</feature>
<evidence type="ECO:0000256" key="4">
    <source>
        <dbReference type="ARBA" id="ARBA00004653"/>
    </source>
</evidence>
<evidence type="ECO:0000256" key="6">
    <source>
        <dbReference type="ARBA" id="ARBA00018074"/>
    </source>
</evidence>
<gene>
    <name evidence="20" type="ORF">BASA50_002081</name>
</gene>
<comment type="similarity">
    <text evidence="5 18">Belongs to the ATG9 family.</text>
</comment>
<feature type="transmembrane region" description="Helical" evidence="18">
    <location>
        <begin position="641"/>
        <end position="661"/>
    </location>
</feature>
<keyword evidence="21" id="KW-1185">Reference proteome</keyword>
<keyword evidence="10 18" id="KW-0072">Autophagy</keyword>
<evidence type="ECO:0000256" key="8">
    <source>
        <dbReference type="ARBA" id="ARBA00022692"/>
    </source>
</evidence>
<evidence type="ECO:0000256" key="5">
    <source>
        <dbReference type="ARBA" id="ARBA00006185"/>
    </source>
</evidence>
<feature type="transmembrane region" description="Helical" evidence="18">
    <location>
        <begin position="761"/>
        <end position="778"/>
    </location>
</feature>
<proteinExistence type="inferred from homology"/>
<evidence type="ECO:0000256" key="19">
    <source>
        <dbReference type="SAM" id="MobiDB-lite"/>
    </source>
</evidence>
<evidence type="ECO:0000256" key="12">
    <source>
        <dbReference type="ARBA" id="ARBA00023055"/>
    </source>
</evidence>
<keyword evidence="7 18" id="KW-0813">Transport</keyword>
<dbReference type="PANTHER" id="PTHR13038:SF10">
    <property type="entry name" value="AUTOPHAGY-RELATED PROTEIN 9"/>
    <property type="match status" value="1"/>
</dbReference>
<keyword evidence="9 18" id="KW-1133">Transmembrane helix</keyword>
<dbReference type="Pfam" id="PF04109">
    <property type="entry name" value="ATG9"/>
    <property type="match status" value="1"/>
</dbReference>
<comment type="catalytic activity">
    <reaction evidence="14">
        <text>a 1,2-diacyl-sn-glycero-3-phospho-L-serine(in) = a 1,2-diacyl-sn-glycero-3-phospho-L-serine(out)</text>
        <dbReference type="Rhea" id="RHEA:38663"/>
        <dbReference type="ChEBI" id="CHEBI:57262"/>
    </reaction>
</comment>
<keyword evidence="12 18" id="KW-0445">Lipid transport</keyword>
<dbReference type="Proteomes" id="UP001648503">
    <property type="component" value="Unassembled WGS sequence"/>
</dbReference>
<keyword evidence="11" id="KW-0333">Golgi apparatus</keyword>
<evidence type="ECO:0000256" key="18">
    <source>
        <dbReference type="RuleBase" id="RU364027"/>
    </source>
</evidence>
<dbReference type="InterPro" id="IPR007241">
    <property type="entry name" value="Autophagy-rel_prot_9"/>
</dbReference>
<feature type="transmembrane region" description="Helical" evidence="18">
    <location>
        <begin position="426"/>
        <end position="451"/>
    </location>
</feature>
<evidence type="ECO:0000256" key="3">
    <source>
        <dbReference type="ARBA" id="ARBA00004511"/>
    </source>
</evidence>
<reference evidence="20 21" key="1">
    <citation type="submission" date="2021-02" db="EMBL/GenBank/DDBJ databases">
        <title>Variation within the Batrachochytrium salamandrivorans European outbreak.</title>
        <authorList>
            <person name="Kelly M."/>
            <person name="Pasmans F."/>
            <person name="Shea T.P."/>
            <person name="Munoz J.F."/>
            <person name="Carranza S."/>
            <person name="Cuomo C.A."/>
            <person name="Martel A."/>
        </authorList>
    </citation>
    <scope>NUCLEOTIDE SEQUENCE [LARGE SCALE GENOMIC DNA]</scope>
    <source>
        <strain evidence="20 21">AMFP18/2</strain>
    </source>
</reference>
<comment type="catalytic activity">
    <reaction evidence="16">
        <text>a 1,2-diacyl-sn-glycero-3-phospho-(1D-myo-inositol-3-phosphate)(in) = a 1,2-diacyl-sn-glycero-3-phospho-(1D-myo-inositol-3-phosphate)(out)</text>
        <dbReference type="Rhea" id="RHEA:67920"/>
        <dbReference type="ChEBI" id="CHEBI:58088"/>
    </reaction>
</comment>